<proteinExistence type="predicted"/>
<dbReference type="Proteomes" id="UP001519460">
    <property type="component" value="Unassembled WGS sequence"/>
</dbReference>
<feature type="region of interest" description="Disordered" evidence="1">
    <location>
        <begin position="40"/>
        <end position="69"/>
    </location>
</feature>
<dbReference type="EMBL" id="JACVVK020000170">
    <property type="protein sequence ID" value="KAK7487010.1"/>
    <property type="molecule type" value="Genomic_DNA"/>
</dbReference>
<accession>A0ABD0KIZ3</accession>
<feature type="compositionally biased region" description="Basic and acidic residues" evidence="1">
    <location>
        <begin position="58"/>
        <end position="69"/>
    </location>
</feature>
<name>A0ABD0KIZ3_9CAEN</name>
<reference evidence="2 3" key="1">
    <citation type="journal article" date="2023" name="Sci. Data">
        <title>Genome assembly of the Korean intertidal mud-creeper Batillaria attramentaria.</title>
        <authorList>
            <person name="Patra A.K."/>
            <person name="Ho P.T."/>
            <person name="Jun S."/>
            <person name="Lee S.J."/>
            <person name="Kim Y."/>
            <person name="Won Y.J."/>
        </authorList>
    </citation>
    <scope>NUCLEOTIDE SEQUENCE [LARGE SCALE GENOMIC DNA]</scope>
    <source>
        <strain evidence="2">Wonlab-2016</strain>
    </source>
</reference>
<feature type="region of interest" description="Disordered" evidence="1">
    <location>
        <begin position="82"/>
        <end position="106"/>
    </location>
</feature>
<evidence type="ECO:0000313" key="3">
    <source>
        <dbReference type="Proteomes" id="UP001519460"/>
    </source>
</evidence>
<protein>
    <submittedName>
        <fullName evidence="2">Uncharacterized protein</fullName>
    </submittedName>
</protein>
<evidence type="ECO:0000256" key="1">
    <source>
        <dbReference type="SAM" id="MobiDB-lite"/>
    </source>
</evidence>
<gene>
    <name evidence="2" type="ORF">BaRGS_00021680</name>
</gene>
<keyword evidence="3" id="KW-1185">Reference proteome</keyword>
<evidence type="ECO:0000313" key="2">
    <source>
        <dbReference type="EMBL" id="KAK7487010.1"/>
    </source>
</evidence>
<sequence>MFPPVVRFLSAFCSITSPLYVLRNQRPLLDCMRIVLHAAPQSPDVRESGRRTRQRRPHPPDHDHDHDRDRFLAEKRVEEWVMESGEKGGEESGRNGSRGWEDRHRRIERKKISSEVTLTARVGITVWRSDSH</sequence>
<comment type="caution">
    <text evidence="2">The sequence shown here is derived from an EMBL/GenBank/DDBJ whole genome shotgun (WGS) entry which is preliminary data.</text>
</comment>
<organism evidence="2 3">
    <name type="scientific">Batillaria attramentaria</name>
    <dbReference type="NCBI Taxonomy" id="370345"/>
    <lineage>
        <taxon>Eukaryota</taxon>
        <taxon>Metazoa</taxon>
        <taxon>Spiralia</taxon>
        <taxon>Lophotrochozoa</taxon>
        <taxon>Mollusca</taxon>
        <taxon>Gastropoda</taxon>
        <taxon>Caenogastropoda</taxon>
        <taxon>Sorbeoconcha</taxon>
        <taxon>Cerithioidea</taxon>
        <taxon>Batillariidae</taxon>
        <taxon>Batillaria</taxon>
    </lineage>
</organism>
<dbReference type="AlphaFoldDB" id="A0ABD0KIZ3"/>